<protein>
    <submittedName>
        <fullName evidence="2">Uncharacterized protein</fullName>
    </submittedName>
</protein>
<feature type="compositionally biased region" description="Basic and acidic residues" evidence="1">
    <location>
        <begin position="47"/>
        <end position="84"/>
    </location>
</feature>
<evidence type="ECO:0000313" key="2">
    <source>
        <dbReference type="EMBL" id="RDX03004.1"/>
    </source>
</evidence>
<proteinExistence type="predicted"/>
<keyword evidence="3" id="KW-1185">Reference proteome</keyword>
<dbReference type="EMBL" id="LARY01000001">
    <property type="protein sequence ID" value="RDX03004.1"/>
    <property type="molecule type" value="Genomic_DNA"/>
</dbReference>
<feature type="compositionally biased region" description="Polar residues" evidence="1">
    <location>
        <begin position="105"/>
        <end position="115"/>
    </location>
</feature>
<comment type="caution">
    <text evidence="2">The sequence shown here is derived from an EMBL/GenBank/DDBJ whole genome shotgun (WGS) entry which is preliminary data.</text>
</comment>
<gene>
    <name evidence="2" type="ORF">UR08_01815</name>
</gene>
<feature type="compositionally biased region" description="Low complexity" evidence="1">
    <location>
        <begin position="85"/>
        <end position="99"/>
    </location>
</feature>
<evidence type="ECO:0000256" key="1">
    <source>
        <dbReference type="SAM" id="MobiDB-lite"/>
    </source>
</evidence>
<dbReference type="AlphaFoldDB" id="A0A3D8TX94"/>
<evidence type="ECO:0000313" key="3">
    <source>
        <dbReference type="Proteomes" id="UP000257055"/>
    </source>
</evidence>
<feature type="region of interest" description="Disordered" evidence="1">
    <location>
        <begin position="47"/>
        <end position="121"/>
    </location>
</feature>
<sequence>MLAVAENSLGNADLDRAKDYITKSKYLTMSDYSYRIDGIWNKISAKQEELAQQEEERKKEAVRKKEEAREREKQEAARAAKDRQSPNSGNSGSQNGQASVDKNEQQVLITATGSKYHNHKCGNGTYYPATLSEAKARGLTPCSKCYR</sequence>
<dbReference type="Proteomes" id="UP000257055">
    <property type="component" value="Unassembled WGS sequence"/>
</dbReference>
<accession>A0A3D8TX94</accession>
<reference evidence="3" key="1">
    <citation type="submission" date="2015-04" db="EMBL/GenBank/DDBJ databases">
        <authorList>
            <person name="Schardt J."/>
            <person name="Mueller-Herbst S."/>
            <person name="Scherer S."/>
            <person name="Huptas C."/>
        </authorList>
    </citation>
    <scope>NUCLEOTIDE SEQUENCE [LARGE SCALE GENOMIC DNA]</scope>
    <source>
        <strain evidence="3">Kiel-L1</strain>
    </source>
</reference>
<organism evidence="2 3">
    <name type="scientific">Listeria kieliensis</name>
    <dbReference type="NCBI Taxonomy" id="1621700"/>
    <lineage>
        <taxon>Bacteria</taxon>
        <taxon>Bacillati</taxon>
        <taxon>Bacillota</taxon>
        <taxon>Bacilli</taxon>
        <taxon>Bacillales</taxon>
        <taxon>Listeriaceae</taxon>
        <taxon>Listeria</taxon>
    </lineage>
</organism>
<name>A0A3D8TX94_9LIST</name>